<keyword evidence="8 10" id="KW-0131">Cell cycle</keyword>
<evidence type="ECO:0000256" key="5">
    <source>
        <dbReference type="ARBA" id="ARBA00022960"/>
    </source>
</evidence>
<dbReference type="PANTHER" id="PTHR21015:SF22">
    <property type="entry name" value="GLYCOSYLTRANSFERASE"/>
    <property type="match status" value="1"/>
</dbReference>
<dbReference type="GO" id="GO:0009252">
    <property type="term" value="P:peptidoglycan biosynthetic process"/>
    <property type="evidence" value="ECO:0007669"/>
    <property type="project" value="UniProtKB-UniRule"/>
</dbReference>
<keyword evidence="14" id="KW-1185">Reference proteome</keyword>
<dbReference type="GO" id="GO:0008360">
    <property type="term" value="P:regulation of cell shape"/>
    <property type="evidence" value="ECO:0007669"/>
    <property type="project" value="UniProtKB-KW"/>
</dbReference>
<dbReference type="Pfam" id="PF03033">
    <property type="entry name" value="Glyco_transf_28"/>
    <property type="match status" value="1"/>
</dbReference>
<accession>A0A1M6PYW4</accession>
<dbReference type="GO" id="GO:0005975">
    <property type="term" value="P:carbohydrate metabolic process"/>
    <property type="evidence" value="ECO:0007669"/>
    <property type="project" value="InterPro"/>
</dbReference>
<dbReference type="AlphaFoldDB" id="A0A1M6PYW4"/>
<keyword evidence="9 10" id="KW-0961">Cell wall biogenesis/degradation</keyword>
<dbReference type="InterPro" id="IPR004276">
    <property type="entry name" value="GlycoTrans_28_N"/>
</dbReference>
<dbReference type="InterPro" id="IPR007235">
    <property type="entry name" value="Glyco_trans_28_C"/>
</dbReference>
<dbReference type="GO" id="GO:0071555">
    <property type="term" value="P:cell wall organization"/>
    <property type="evidence" value="ECO:0007669"/>
    <property type="project" value="UniProtKB-KW"/>
</dbReference>
<evidence type="ECO:0000256" key="10">
    <source>
        <dbReference type="HAMAP-Rule" id="MF_00033"/>
    </source>
</evidence>
<feature type="binding site" evidence="10">
    <location>
        <position position="161"/>
    </location>
    <ligand>
        <name>UDP-N-acetyl-alpha-D-glucosamine</name>
        <dbReference type="ChEBI" id="CHEBI:57705"/>
    </ligand>
</feature>
<dbReference type="RefSeq" id="WP_079653225.1">
    <property type="nucleotide sequence ID" value="NZ_LT670846.1"/>
</dbReference>
<evidence type="ECO:0000256" key="2">
    <source>
        <dbReference type="ARBA" id="ARBA00022618"/>
    </source>
</evidence>
<evidence type="ECO:0000313" key="14">
    <source>
        <dbReference type="Proteomes" id="UP000189810"/>
    </source>
</evidence>
<dbReference type="Gene3D" id="3.40.50.2000">
    <property type="entry name" value="Glycogen Phosphorylase B"/>
    <property type="match status" value="2"/>
</dbReference>
<feature type="domain" description="Glycosyltransferase family 28 N-terminal" evidence="11">
    <location>
        <begin position="5"/>
        <end position="139"/>
    </location>
</feature>
<evidence type="ECO:0000256" key="9">
    <source>
        <dbReference type="ARBA" id="ARBA00023316"/>
    </source>
</evidence>
<dbReference type="SUPFAM" id="SSF53756">
    <property type="entry name" value="UDP-Glycosyltransferase/glycogen phosphorylase"/>
    <property type="match status" value="1"/>
</dbReference>
<reference evidence="13 14" key="1">
    <citation type="submission" date="2016-11" db="EMBL/GenBank/DDBJ databases">
        <authorList>
            <person name="Jaros S."/>
            <person name="Januszkiewicz K."/>
            <person name="Wedrychowicz H."/>
        </authorList>
    </citation>
    <scope>NUCLEOTIDE SEQUENCE [LARGE SCALE GENOMIC DNA]</scope>
    <source>
        <strain evidence="13 14">DSM 19557</strain>
    </source>
</reference>
<dbReference type="CDD" id="cd03785">
    <property type="entry name" value="GT28_MurG"/>
    <property type="match status" value="1"/>
</dbReference>
<dbReference type="GO" id="GO:0051991">
    <property type="term" value="F:UDP-N-acetyl-D-glucosamine:N-acetylmuramoyl-L-alanyl-D-glutamyl-meso-2,6-diaminopimelyl-D-alanyl-D-alanine-diphosphoundecaprenol 4-beta-N-acetylglucosaminlytransferase activity"/>
    <property type="evidence" value="ECO:0007669"/>
    <property type="project" value="RHEA"/>
</dbReference>
<evidence type="ECO:0000256" key="7">
    <source>
        <dbReference type="ARBA" id="ARBA00023136"/>
    </source>
</evidence>
<sequence length="352" mass="39975">MKLYVSGGGTGGHFFPALALMEEAIKKKHNVFYVGAKRGIENKMQHLINCQRLFLDVYPFVGLNPLQKIKSLFYLSKALMDTFKFVKGPAKALVFGGYASLPLGLTSILKKMPLFLHEQNSVPSKTNQLLSRFAKKIFITFEHSRKFFPKDRVERTGLPIRESLLKSLNMSRDEALKKLGLNEEYPVLLVMGGSQGSSFLNEVAAEVFLKTGWQGIHITGYRDYQRIKDLYSEKKLRVLVFPFYEDMGLLYRACSVALSRSGAGSVCELSLFGVPSLFIPYPHAAMDHQYYNAKELEELGGAFVLREEKAKPKDVIQMLEKLLIDRESFSERMKTFCKPDASIRILDRLEES</sequence>
<evidence type="ECO:0000256" key="6">
    <source>
        <dbReference type="ARBA" id="ARBA00022984"/>
    </source>
</evidence>
<dbReference type="OrthoDB" id="9808936at2"/>
<comment type="similarity">
    <text evidence="10">Belongs to the glycosyltransferase 28 family. MurG subfamily.</text>
</comment>
<keyword evidence="1 10" id="KW-1003">Cell membrane</keyword>
<dbReference type="Pfam" id="PF04101">
    <property type="entry name" value="Glyco_tran_28_C"/>
    <property type="match status" value="1"/>
</dbReference>
<comment type="subcellular location">
    <subcellularLocation>
        <location evidence="10">Cell membrane</location>
        <topology evidence="10">Peripheral membrane protein</topology>
        <orientation evidence="10">Cytoplasmic side</orientation>
    </subcellularLocation>
</comment>
<evidence type="ECO:0000256" key="4">
    <source>
        <dbReference type="ARBA" id="ARBA00022679"/>
    </source>
</evidence>
<keyword evidence="2 10" id="KW-0132">Cell division</keyword>
<dbReference type="PANTHER" id="PTHR21015">
    <property type="entry name" value="UDP-N-ACETYLGLUCOSAMINE--N-ACETYLMURAMYL-(PENTAPEPTIDE) PYROPHOSPHORYL-UNDECAPRENOL N-ACETYLGLUCOSAMINE TRANSFERASE 1"/>
    <property type="match status" value="1"/>
</dbReference>
<evidence type="ECO:0000256" key="8">
    <source>
        <dbReference type="ARBA" id="ARBA00023306"/>
    </source>
</evidence>
<organism evidence="13 14">
    <name type="scientific">Thermocrinis minervae</name>
    <dbReference type="NCBI Taxonomy" id="381751"/>
    <lineage>
        <taxon>Bacteria</taxon>
        <taxon>Pseudomonadati</taxon>
        <taxon>Aquificota</taxon>
        <taxon>Aquificia</taxon>
        <taxon>Aquificales</taxon>
        <taxon>Aquificaceae</taxon>
        <taxon>Thermocrinis</taxon>
    </lineage>
</organism>
<comment type="function">
    <text evidence="10">Cell wall formation. Catalyzes the transfer of a GlcNAc subunit on undecaprenyl-pyrophosphoryl-MurNAc-pentapeptide (lipid intermediate I) to form undecaprenyl-pyrophosphoryl-MurNAc-(pentapeptide)GlcNAc (lipid intermediate II).</text>
</comment>
<name>A0A1M6PYW4_9AQUI</name>
<evidence type="ECO:0000259" key="12">
    <source>
        <dbReference type="Pfam" id="PF04101"/>
    </source>
</evidence>
<dbReference type="GO" id="GO:0051301">
    <property type="term" value="P:cell division"/>
    <property type="evidence" value="ECO:0007669"/>
    <property type="project" value="UniProtKB-KW"/>
</dbReference>
<dbReference type="Proteomes" id="UP000189810">
    <property type="component" value="Chromosome I"/>
</dbReference>
<comment type="pathway">
    <text evidence="10">Cell wall biogenesis; peptidoglycan biosynthesis.</text>
</comment>
<feature type="domain" description="Glycosyl transferase family 28 C-terminal" evidence="12">
    <location>
        <begin position="187"/>
        <end position="335"/>
    </location>
</feature>
<dbReference type="STRING" id="381751.SAMN05444391_0006"/>
<dbReference type="HAMAP" id="MF_00033">
    <property type="entry name" value="MurG"/>
    <property type="match status" value="1"/>
</dbReference>
<dbReference type="GO" id="GO:0050511">
    <property type="term" value="F:undecaprenyldiphospho-muramoylpentapeptide beta-N-acetylglucosaminyltransferase activity"/>
    <property type="evidence" value="ECO:0007669"/>
    <property type="project" value="UniProtKB-UniRule"/>
</dbReference>
<dbReference type="GO" id="GO:0005886">
    <property type="term" value="C:plasma membrane"/>
    <property type="evidence" value="ECO:0007669"/>
    <property type="project" value="UniProtKB-SubCell"/>
</dbReference>
<evidence type="ECO:0000313" key="13">
    <source>
        <dbReference type="EMBL" id="SHK13130.1"/>
    </source>
</evidence>
<dbReference type="EC" id="2.4.1.227" evidence="10"/>
<keyword evidence="6 10" id="KW-0573">Peptidoglycan synthesis</keyword>
<feature type="binding site" evidence="10">
    <location>
        <begin position="10"/>
        <end position="12"/>
    </location>
    <ligand>
        <name>UDP-N-acetyl-alpha-D-glucosamine</name>
        <dbReference type="ChEBI" id="CHEBI:57705"/>
    </ligand>
</feature>
<keyword evidence="4 10" id="KW-0808">Transferase</keyword>
<dbReference type="EMBL" id="LT670846">
    <property type="protein sequence ID" value="SHK13130.1"/>
    <property type="molecule type" value="Genomic_DNA"/>
</dbReference>
<feature type="binding site" evidence="10">
    <location>
        <position position="194"/>
    </location>
    <ligand>
        <name>UDP-N-acetyl-alpha-D-glucosamine</name>
        <dbReference type="ChEBI" id="CHEBI:57705"/>
    </ligand>
</feature>
<evidence type="ECO:0000256" key="1">
    <source>
        <dbReference type="ARBA" id="ARBA00022475"/>
    </source>
</evidence>
<feature type="binding site" evidence="10">
    <location>
        <position position="120"/>
    </location>
    <ligand>
        <name>UDP-N-acetyl-alpha-D-glucosamine</name>
        <dbReference type="ChEBI" id="CHEBI:57705"/>
    </ligand>
</feature>
<gene>
    <name evidence="10" type="primary">murG</name>
    <name evidence="13" type="ORF">SAMN05444391_0006</name>
</gene>
<comment type="caution">
    <text evidence="10">Lacks conserved residue(s) required for the propagation of feature annotation.</text>
</comment>
<proteinExistence type="inferred from homology"/>
<evidence type="ECO:0000259" key="11">
    <source>
        <dbReference type="Pfam" id="PF03033"/>
    </source>
</evidence>
<protein>
    <recommendedName>
        <fullName evidence="10">UDP-N-acetylglucosamine--N-acetylmuramyl-(pentapeptide) pyrophosphoryl-undecaprenol N-acetylglucosamine transferase</fullName>
        <ecNumber evidence="10">2.4.1.227</ecNumber>
    </recommendedName>
    <alternativeName>
        <fullName evidence="10">Undecaprenyl-PP-MurNAc-pentapeptide-UDPGlcNAc GlcNAc transferase</fullName>
    </alternativeName>
</protein>
<comment type="catalytic activity">
    <reaction evidence="10">
        <text>di-trans,octa-cis-undecaprenyl diphospho-N-acetyl-alpha-D-muramoyl-L-alanyl-D-glutamyl-meso-2,6-diaminopimeloyl-D-alanyl-D-alanine + UDP-N-acetyl-alpha-D-glucosamine = di-trans,octa-cis-undecaprenyl diphospho-[N-acetyl-alpha-D-glucosaminyl-(1-&gt;4)]-N-acetyl-alpha-D-muramoyl-L-alanyl-D-glutamyl-meso-2,6-diaminopimeloyl-D-alanyl-D-alanine + UDP + H(+)</text>
        <dbReference type="Rhea" id="RHEA:31227"/>
        <dbReference type="ChEBI" id="CHEBI:15378"/>
        <dbReference type="ChEBI" id="CHEBI:57705"/>
        <dbReference type="ChEBI" id="CHEBI:58223"/>
        <dbReference type="ChEBI" id="CHEBI:61387"/>
        <dbReference type="ChEBI" id="CHEBI:61388"/>
        <dbReference type="EC" id="2.4.1.227"/>
    </reaction>
</comment>
<dbReference type="InterPro" id="IPR006009">
    <property type="entry name" value="GlcNAc_MurG"/>
</dbReference>
<dbReference type="UniPathway" id="UPA00219"/>
<keyword evidence="3 10" id="KW-0328">Glycosyltransferase</keyword>
<feature type="binding site" evidence="10">
    <location>
        <position position="289"/>
    </location>
    <ligand>
        <name>UDP-N-acetyl-alpha-D-glucosamine</name>
        <dbReference type="ChEBI" id="CHEBI:57705"/>
    </ligand>
</feature>
<evidence type="ECO:0000256" key="3">
    <source>
        <dbReference type="ARBA" id="ARBA00022676"/>
    </source>
</evidence>
<keyword evidence="7 10" id="KW-0472">Membrane</keyword>
<keyword evidence="5 10" id="KW-0133">Cell shape</keyword>
<dbReference type="NCBIfam" id="TIGR01133">
    <property type="entry name" value="murG"/>
    <property type="match status" value="1"/>
</dbReference>